<keyword evidence="4 9" id="KW-0418">Kinase</keyword>
<evidence type="ECO:0000256" key="5">
    <source>
        <dbReference type="ARBA" id="ARBA00022840"/>
    </source>
</evidence>
<accession>A0A087AG33</accession>
<comment type="function">
    <text evidence="9">Catalyzes the phosphorylation of ribose at O-5 in a reaction requiring ATP and magnesium. The resulting D-ribose-5-phosphate can then be used either for sythesis of nucleotides, histidine, and tryptophan, or as a component of the pentose phosphate pathway.</text>
</comment>
<evidence type="ECO:0000259" key="10">
    <source>
        <dbReference type="Pfam" id="PF00294"/>
    </source>
</evidence>
<dbReference type="RefSeq" id="WP_033517917.1">
    <property type="nucleotide sequence ID" value="NZ_JGYV01000032.1"/>
</dbReference>
<evidence type="ECO:0000313" key="12">
    <source>
        <dbReference type="Proteomes" id="UP000029067"/>
    </source>
</evidence>
<dbReference type="InterPro" id="IPR011877">
    <property type="entry name" value="Ribokinase"/>
</dbReference>
<dbReference type="HAMAP" id="MF_01987">
    <property type="entry name" value="Ribokinase"/>
    <property type="match status" value="1"/>
</dbReference>
<comment type="subcellular location">
    <subcellularLocation>
        <location evidence="9">Cytoplasm</location>
    </subcellularLocation>
</comment>
<keyword evidence="3 9" id="KW-0547">Nucleotide-binding</keyword>
<evidence type="ECO:0000256" key="6">
    <source>
        <dbReference type="ARBA" id="ARBA00022842"/>
    </source>
</evidence>
<feature type="binding site" evidence="9">
    <location>
        <position position="268"/>
    </location>
    <ligand>
        <name>K(+)</name>
        <dbReference type="ChEBI" id="CHEBI:29103"/>
    </ligand>
</feature>
<dbReference type="CDD" id="cd01174">
    <property type="entry name" value="ribokinase"/>
    <property type="match status" value="1"/>
</dbReference>
<feature type="binding site" evidence="9">
    <location>
        <position position="305"/>
    </location>
    <ligand>
        <name>K(+)</name>
        <dbReference type="ChEBI" id="CHEBI:29103"/>
    </ligand>
</feature>
<feature type="binding site" evidence="9">
    <location>
        <position position="272"/>
    </location>
    <ligand>
        <name>substrate</name>
    </ligand>
</feature>
<feature type="binding site" evidence="9">
    <location>
        <begin position="25"/>
        <end position="27"/>
    </location>
    <ligand>
        <name>substrate</name>
    </ligand>
</feature>
<evidence type="ECO:0000256" key="7">
    <source>
        <dbReference type="ARBA" id="ARBA00022958"/>
    </source>
</evidence>
<evidence type="ECO:0000256" key="9">
    <source>
        <dbReference type="HAMAP-Rule" id="MF_01987"/>
    </source>
</evidence>
<feature type="binding site" evidence="9">
    <location>
        <position position="198"/>
    </location>
    <ligand>
        <name>ATP</name>
        <dbReference type="ChEBI" id="CHEBI:30616"/>
    </ligand>
</feature>
<comment type="caution">
    <text evidence="9">Lacks conserved residue(s) required for the propagation of feature annotation.</text>
</comment>
<dbReference type="PRINTS" id="PR00990">
    <property type="entry name" value="RIBOKINASE"/>
</dbReference>
<dbReference type="Pfam" id="PF00294">
    <property type="entry name" value="PfkB"/>
    <property type="match status" value="1"/>
</dbReference>
<feature type="binding site" evidence="9">
    <location>
        <position position="307"/>
    </location>
    <ligand>
        <name>K(+)</name>
        <dbReference type="ChEBI" id="CHEBI:29103"/>
    </ligand>
</feature>
<dbReference type="PANTHER" id="PTHR10584:SF166">
    <property type="entry name" value="RIBOKINASE"/>
    <property type="match status" value="1"/>
</dbReference>
<comment type="pathway">
    <text evidence="9">Carbohydrate metabolism; D-ribose degradation; D-ribose 5-phosphate from beta-D-ribopyranose: step 2/2.</text>
</comment>
<keyword evidence="8 9" id="KW-0119">Carbohydrate metabolism</keyword>
<dbReference type="GO" id="GO:0019303">
    <property type="term" value="P:D-ribose catabolic process"/>
    <property type="evidence" value="ECO:0007669"/>
    <property type="project" value="UniProtKB-UniRule"/>
</dbReference>
<evidence type="ECO:0000256" key="4">
    <source>
        <dbReference type="ARBA" id="ARBA00022777"/>
    </source>
</evidence>
<dbReference type="UniPathway" id="UPA00916">
    <property type="reaction ID" value="UER00889"/>
</dbReference>
<feature type="active site" description="Proton acceptor" evidence="9">
    <location>
        <position position="272"/>
    </location>
</feature>
<dbReference type="EC" id="2.7.1.15" evidence="9"/>
<feature type="binding site" evidence="9">
    <location>
        <begin position="271"/>
        <end position="272"/>
    </location>
    <ligand>
        <name>ATP</name>
        <dbReference type="ChEBI" id="CHEBI:30616"/>
    </ligand>
</feature>
<feature type="binding site" evidence="9">
    <location>
        <begin position="53"/>
        <end position="57"/>
    </location>
    <ligand>
        <name>substrate</name>
    </ligand>
</feature>
<keyword evidence="7 9" id="KW-0630">Potassium</keyword>
<dbReference type="SUPFAM" id="SSF53613">
    <property type="entry name" value="Ribokinase-like"/>
    <property type="match status" value="1"/>
</dbReference>
<dbReference type="InterPro" id="IPR002139">
    <property type="entry name" value="Ribo/fructo_kinase"/>
</dbReference>
<dbReference type="GO" id="GO:0004747">
    <property type="term" value="F:ribokinase activity"/>
    <property type="evidence" value="ECO:0007669"/>
    <property type="project" value="UniProtKB-UniRule"/>
</dbReference>
<dbReference type="InterPro" id="IPR029056">
    <property type="entry name" value="Ribokinase-like"/>
</dbReference>
<dbReference type="Gene3D" id="3.40.1190.20">
    <property type="match status" value="1"/>
</dbReference>
<name>A0A087AG33_9BIFI</name>
<gene>
    <name evidence="9" type="primary">rbsK</name>
    <name evidence="11" type="ORF">BCUN_2212</name>
</gene>
<keyword evidence="12" id="KW-1185">Reference proteome</keyword>
<dbReference type="Proteomes" id="UP000029067">
    <property type="component" value="Unassembled WGS sequence"/>
</dbReference>
<feature type="binding site" evidence="9">
    <location>
        <position position="266"/>
    </location>
    <ligand>
        <name>K(+)</name>
        <dbReference type="ChEBI" id="CHEBI:29103"/>
    </ligand>
</feature>
<keyword evidence="9" id="KW-0963">Cytoplasm</keyword>
<dbReference type="STRING" id="1688.BCUN_2212"/>
<evidence type="ECO:0000256" key="1">
    <source>
        <dbReference type="ARBA" id="ARBA00022679"/>
    </source>
</evidence>
<sequence>MAKVQEDLRALDRLHGTVAVVGSMNVDYTITTPRLPEPGETVTGGPLELLPGGKSGNQAAAAALLGAQVRMFGAVGSDANAVFLLNHLNAAGVDVSQIKRVDGPSGLTVITVDDAGENTIVYSAGSNAQVDVEYALSKSEELTSASVLGLCLESPIETVTQCARLCHDAGVTVLLNNSPFRAQLPQELIDHADILLVNEVEMTQLLGVEEPDDWDAFDWDDAVNRLAAMGFRQSVVTLGGDGSMVLDATCSQRVTRIDPVHVKALDTTGCGDSFMGTILAALASGQSLQKAARLASYVSAYAATGRGAQASYGTPAQIKAMFEE</sequence>
<dbReference type="OrthoDB" id="9775849at2"/>
<evidence type="ECO:0000313" key="11">
    <source>
        <dbReference type="EMBL" id="KFI57733.1"/>
    </source>
</evidence>
<comment type="caution">
    <text evidence="11">The sequence shown here is derived from an EMBL/GenBank/DDBJ whole genome shotgun (WGS) entry which is preliminary data.</text>
</comment>
<protein>
    <recommendedName>
        <fullName evidence="9">Ribokinase</fullName>
        <shortName evidence="9">RK</shortName>
        <ecNumber evidence="9">2.7.1.15</ecNumber>
    </recommendedName>
</protein>
<evidence type="ECO:0000256" key="8">
    <source>
        <dbReference type="ARBA" id="ARBA00023277"/>
    </source>
</evidence>
<dbReference type="eggNOG" id="COG0524">
    <property type="taxonomic scope" value="Bacteria"/>
</dbReference>
<dbReference type="AlphaFoldDB" id="A0A087AG33"/>
<reference evidence="11 12" key="1">
    <citation type="submission" date="2014-03" db="EMBL/GenBank/DDBJ databases">
        <title>Genomics of Bifidobacteria.</title>
        <authorList>
            <person name="Ventura M."/>
            <person name="Milani C."/>
            <person name="Lugli G.A."/>
        </authorList>
    </citation>
    <scope>NUCLEOTIDE SEQUENCE [LARGE SCALE GENOMIC DNA]</scope>
    <source>
        <strain evidence="11 12">LMG 10738</strain>
    </source>
</reference>
<feature type="domain" description="Carbohydrate kinase PfkB" evidence="10">
    <location>
        <begin position="18"/>
        <end position="311"/>
    </location>
</feature>
<feature type="binding site" evidence="9">
    <location>
        <begin position="237"/>
        <end position="242"/>
    </location>
    <ligand>
        <name>ATP</name>
        <dbReference type="ChEBI" id="CHEBI:30616"/>
    </ligand>
</feature>
<dbReference type="GO" id="GO:0046872">
    <property type="term" value="F:metal ion binding"/>
    <property type="evidence" value="ECO:0007669"/>
    <property type="project" value="UniProtKB-KW"/>
</dbReference>
<dbReference type="EMBL" id="JGYV01000032">
    <property type="protein sequence ID" value="KFI57733.1"/>
    <property type="molecule type" value="Genomic_DNA"/>
</dbReference>
<comment type="cofactor">
    <cofactor evidence="9">
        <name>Mg(2+)</name>
        <dbReference type="ChEBI" id="CHEBI:18420"/>
    </cofactor>
    <text evidence="9">Requires a divalent cation, most likely magnesium in vivo, as an electrophilic catalyst to aid phosphoryl group transfer. It is the chelate of the metal and the nucleotide that is the actual substrate.</text>
</comment>
<feature type="binding site" evidence="9">
    <location>
        <position position="302"/>
    </location>
    <ligand>
        <name>K(+)</name>
        <dbReference type="ChEBI" id="CHEBI:29103"/>
    </ligand>
</feature>
<keyword evidence="5 9" id="KW-0067">ATP-binding</keyword>
<dbReference type="InterPro" id="IPR011611">
    <property type="entry name" value="PfkB_dom"/>
</dbReference>
<comment type="similarity">
    <text evidence="9">Belongs to the carbohydrate kinase PfkB family. Ribokinase subfamily.</text>
</comment>
<comment type="subunit">
    <text evidence="9">Homodimer.</text>
</comment>
<evidence type="ECO:0000256" key="2">
    <source>
        <dbReference type="ARBA" id="ARBA00022723"/>
    </source>
</evidence>
<feature type="binding site" evidence="9">
    <location>
        <position position="153"/>
    </location>
    <ligand>
        <name>substrate</name>
    </ligand>
</feature>
<organism evidence="11 12">
    <name type="scientific">Bifidobacterium cuniculi</name>
    <dbReference type="NCBI Taxonomy" id="1688"/>
    <lineage>
        <taxon>Bacteria</taxon>
        <taxon>Bacillati</taxon>
        <taxon>Actinomycetota</taxon>
        <taxon>Actinomycetes</taxon>
        <taxon>Bifidobacteriales</taxon>
        <taxon>Bifidobacteriaceae</taxon>
        <taxon>Bifidobacterium</taxon>
    </lineage>
</organism>
<keyword evidence="6 9" id="KW-0460">Magnesium</keyword>
<feature type="binding site" evidence="9">
    <location>
        <position position="311"/>
    </location>
    <ligand>
        <name>K(+)</name>
        <dbReference type="ChEBI" id="CHEBI:29103"/>
    </ligand>
</feature>
<proteinExistence type="inferred from homology"/>
<dbReference type="GO" id="GO:0005737">
    <property type="term" value="C:cytoplasm"/>
    <property type="evidence" value="ECO:0007669"/>
    <property type="project" value="UniProtKB-SubCell"/>
</dbReference>
<keyword evidence="2 9" id="KW-0479">Metal-binding</keyword>
<dbReference type="PANTHER" id="PTHR10584">
    <property type="entry name" value="SUGAR KINASE"/>
    <property type="match status" value="1"/>
</dbReference>
<comment type="catalytic activity">
    <reaction evidence="9">
        <text>D-ribose + ATP = D-ribose 5-phosphate + ADP + H(+)</text>
        <dbReference type="Rhea" id="RHEA:13697"/>
        <dbReference type="ChEBI" id="CHEBI:15378"/>
        <dbReference type="ChEBI" id="CHEBI:30616"/>
        <dbReference type="ChEBI" id="CHEBI:47013"/>
        <dbReference type="ChEBI" id="CHEBI:78346"/>
        <dbReference type="ChEBI" id="CHEBI:456216"/>
        <dbReference type="EC" id="2.7.1.15"/>
    </reaction>
</comment>
<comment type="activity regulation">
    <text evidence="9">Activated by a monovalent cation that binds near, but not in, the active site. The most likely occupant of the site in vivo is potassium. Ion binding induces a conformational change that may alter substrate affinity.</text>
</comment>
<evidence type="ECO:0000256" key="3">
    <source>
        <dbReference type="ARBA" id="ARBA00022741"/>
    </source>
</evidence>
<dbReference type="GO" id="GO:0005524">
    <property type="term" value="F:ATP binding"/>
    <property type="evidence" value="ECO:0007669"/>
    <property type="project" value="UniProtKB-UniRule"/>
</dbReference>
<keyword evidence="1 9" id="KW-0808">Transferase</keyword>